<keyword evidence="2" id="KW-1185">Reference proteome</keyword>
<evidence type="ECO:0000313" key="1">
    <source>
        <dbReference type="EMBL" id="MBC9719407.1"/>
    </source>
</evidence>
<dbReference type="Proteomes" id="UP000642284">
    <property type="component" value="Unassembled WGS sequence"/>
</dbReference>
<protein>
    <submittedName>
        <fullName evidence="1">Uncharacterized protein</fullName>
    </submittedName>
</protein>
<name>A0ABR7SV76_9ACTN</name>
<organism evidence="1 2">
    <name type="scientific">Streptomyces polyasparticus</name>
    <dbReference type="NCBI Taxonomy" id="2767826"/>
    <lineage>
        <taxon>Bacteria</taxon>
        <taxon>Bacillati</taxon>
        <taxon>Actinomycetota</taxon>
        <taxon>Actinomycetes</taxon>
        <taxon>Kitasatosporales</taxon>
        <taxon>Streptomycetaceae</taxon>
        <taxon>Streptomyces</taxon>
    </lineage>
</organism>
<comment type="caution">
    <text evidence="1">The sequence shown here is derived from an EMBL/GenBank/DDBJ whole genome shotgun (WGS) entry which is preliminary data.</text>
</comment>
<dbReference type="RefSeq" id="WP_187819813.1">
    <property type="nucleotide sequence ID" value="NZ_JACTVJ010000040.1"/>
</dbReference>
<reference evidence="1 2" key="1">
    <citation type="submission" date="2020-08" db="EMBL/GenBank/DDBJ databases">
        <title>Genemic of Streptomyces polyaspartic.</title>
        <authorList>
            <person name="Liu W."/>
        </authorList>
    </citation>
    <scope>NUCLEOTIDE SEQUENCE [LARGE SCALE GENOMIC DNA]</scope>
    <source>
        <strain evidence="1 2">TRM66268-LWL</strain>
    </source>
</reference>
<proteinExistence type="predicted"/>
<sequence>MSEWVSVLAGAGGAVAASAVTGWFTRGSAMRQADAQVESTHAAIKAEARLCSLESRRHIYAELLAAVESALLTERTGRGQTEDPALLHKTLGALILEGPAD</sequence>
<dbReference type="EMBL" id="JACTVJ010000040">
    <property type="protein sequence ID" value="MBC9719407.1"/>
    <property type="molecule type" value="Genomic_DNA"/>
</dbReference>
<evidence type="ECO:0000313" key="2">
    <source>
        <dbReference type="Proteomes" id="UP000642284"/>
    </source>
</evidence>
<accession>A0ABR7SV76</accession>
<gene>
    <name evidence="1" type="ORF">H9Y04_43545</name>
</gene>